<evidence type="ECO:0000256" key="4">
    <source>
        <dbReference type="ARBA" id="ARBA00013039"/>
    </source>
</evidence>
<dbReference type="Gene3D" id="1.20.1540.10">
    <property type="entry name" value="Rhomboid-like"/>
    <property type="match status" value="1"/>
</dbReference>
<proteinExistence type="inferred from homology"/>
<keyword evidence="7 9" id="KW-1133">Transmembrane helix</keyword>
<comment type="similarity">
    <text evidence="3">Belongs to the peptidase S54 family.</text>
</comment>
<dbReference type="GeneID" id="100378090"/>
<dbReference type="InterPro" id="IPR035952">
    <property type="entry name" value="Rhomboid-like_sf"/>
</dbReference>
<evidence type="ECO:0000256" key="2">
    <source>
        <dbReference type="ARBA" id="ARBA00004141"/>
    </source>
</evidence>
<reference evidence="12" key="1">
    <citation type="submission" date="2025-08" db="UniProtKB">
        <authorList>
            <consortium name="RefSeq"/>
        </authorList>
    </citation>
    <scope>IDENTIFICATION</scope>
    <source>
        <tissue evidence="12">Testes</tissue>
    </source>
</reference>
<keyword evidence="5 9" id="KW-0812">Transmembrane</keyword>
<dbReference type="SUPFAM" id="SSF144091">
    <property type="entry name" value="Rhomboid-like"/>
    <property type="match status" value="1"/>
</dbReference>
<dbReference type="PANTHER" id="PTHR43731">
    <property type="entry name" value="RHOMBOID PROTEASE"/>
    <property type="match status" value="1"/>
</dbReference>
<feature type="transmembrane region" description="Helical" evidence="9">
    <location>
        <begin position="228"/>
        <end position="246"/>
    </location>
</feature>
<sequence>MPGVLSRIVLRPTQIKLSLKGTLTFQQCRFFKRKADTKGFSPKQADGIGSSQPKNEIVKANLKKDSFDNIAVEYAEPLHVPYSNLLRPFLFAVGFTGVTFTGAAIWQYEGLRKAASKPLSSMYDDIFRTPKFGNFREKINDWYNKLPEGQCVALGIITANVLVFSAWKVPALQYTMLNWFACNPASRVRCIPMVLATFSHFTVWHILVNMYVLWSFSSSVSEMFGPEQFLAMYLTAGVWSSFFSYVNKLVIGRFHPSLGASGAIFALLGAVCTSYPDSRLQIIFLPFFTFPASLGMKAIIGLETTGILLRWRIFDHAGHLAGILFGWYYVKYGHKQIWGKREPLMKYWHKLRQSYKGR</sequence>
<feature type="transmembrane region" description="Helical" evidence="9">
    <location>
        <begin position="282"/>
        <end position="302"/>
    </location>
</feature>
<evidence type="ECO:0000256" key="3">
    <source>
        <dbReference type="ARBA" id="ARBA00009045"/>
    </source>
</evidence>
<evidence type="ECO:0000256" key="5">
    <source>
        <dbReference type="ARBA" id="ARBA00022692"/>
    </source>
</evidence>
<dbReference type="RefSeq" id="XP_002740208.1">
    <property type="nucleotide sequence ID" value="XM_002740162.2"/>
</dbReference>
<feature type="transmembrane region" description="Helical" evidence="9">
    <location>
        <begin position="258"/>
        <end position="276"/>
    </location>
</feature>
<dbReference type="PANTHER" id="PTHR43731:SF14">
    <property type="entry name" value="PRESENILIN-ASSOCIATED RHOMBOID-LIKE PROTEIN, MITOCHONDRIAL"/>
    <property type="match status" value="1"/>
</dbReference>
<evidence type="ECO:0000256" key="7">
    <source>
        <dbReference type="ARBA" id="ARBA00022989"/>
    </source>
</evidence>
<feature type="transmembrane region" description="Helical" evidence="9">
    <location>
        <begin position="89"/>
        <end position="108"/>
    </location>
</feature>
<dbReference type="Pfam" id="PF01694">
    <property type="entry name" value="Rhomboid"/>
    <property type="match status" value="1"/>
</dbReference>
<comment type="catalytic activity">
    <reaction evidence="1">
        <text>Cleaves type-1 transmembrane domains using a catalytic dyad composed of serine and histidine that are contributed by different transmembrane domains.</text>
        <dbReference type="EC" id="3.4.21.105"/>
    </reaction>
</comment>
<name>A0ABM0GYI2_SACKO</name>
<keyword evidence="6" id="KW-0378">Hydrolase</keyword>
<protein>
    <recommendedName>
        <fullName evidence="4">rhomboid protease</fullName>
        <ecNumber evidence="4">3.4.21.105</ecNumber>
    </recommendedName>
</protein>
<feature type="domain" description="Peptidase S54 rhomboid" evidence="10">
    <location>
        <begin position="193"/>
        <end position="333"/>
    </location>
</feature>
<feature type="transmembrane region" description="Helical" evidence="9">
    <location>
        <begin position="152"/>
        <end position="169"/>
    </location>
</feature>
<evidence type="ECO:0000256" key="8">
    <source>
        <dbReference type="ARBA" id="ARBA00023136"/>
    </source>
</evidence>
<keyword evidence="11" id="KW-1185">Reference proteome</keyword>
<organism evidence="11 12">
    <name type="scientific">Saccoglossus kowalevskii</name>
    <name type="common">Acorn worm</name>
    <dbReference type="NCBI Taxonomy" id="10224"/>
    <lineage>
        <taxon>Eukaryota</taxon>
        <taxon>Metazoa</taxon>
        <taxon>Hemichordata</taxon>
        <taxon>Enteropneusta</taxon>
        <taxon>Harrimaniidae</taxon>
        <taxon>Saccoglossus</taxon>
    </lineage>
</organism>
<evidence type="ECO:0000313" key="11">
    <source>
        <dbReference type="Proteomes" id="UP000694865"/>
    </source>
</evidence>
<evidence type="ECO:0000256" key="6">
    <source>
        <dbReference type="ARBA" id="ARBA00022801"/>
    </source>
</evidence>
<dbReference type="Proteomes" id="UP000694865">
    <property type="component" value="Unplaced"/>
</dbReference>
<feature type="transmembrane region" description="Helical" evidence="9">
    <location>
        <begin position="190"/>
        <end position="216"/>
    </location>
</feature>
<evidence type="ECO:0000313" key="12">
    <source>
        <dbReference type="RefSeq" id="XP_002740208.1"/>
    </source>
</evidence>
<keyword evidence="8 9" id="KW-0472">Membrane</keyword>
<dbReference type="InterPro" id="IPR022764">
    <property type="entry name" value="Peptidase_S54_rhomboid_dom"/>
</dbReference>
<evidence type="ECO:0000256" key="9">
    <source>
        <dbReference type="SAM" id="Phobius"/>
    </source>
</evidence>
<gene>
    <name evidence="12" type="primary">LOC100378090</name>
</gene>
<comment type="subcellular location">
    <subcellularLocation>
        <location evidence="2">Membrane</location>
        <topology evidence="2">Multi-pass membrane protein</topology>
    </subcellularLocation>
</comment>
<accession>A0ABM0GYI2</accession>
<evidence type="ECO:0000256" key="1">
    <source>
        <dbReference type="ARBA" id="ARBA00000156"/>
    </source>
</evidence>
<dbReference type="InterPro" id="IPR050925">
    <property type="entry name" value="Rhomboid_protease_S54"/>
</dbReference>
<evidence type="ECO:0000259" key="10">
    <source>
        <dbReference type="Pfam" id="PF01694"/>
    </source>
</evidence>
<dbReference type="EC" id="3.4.21.105" evidence="4"/>